<evidence type="ECO:0000259" key="2">
    <source>
        <dbReference type="Pfam" id="PF00144"/>
    </source>
</evidence>
<dbReference type="InterPro" id="IPR001466">
    <property type="entry name" value="Beta-lactam-related"/>
</dbReference>
<protein>
    <submittedName>
        <fullName evidence="3">Serine hydrolase</fullName>
    </submittedName>
</protein>
<evidence type="ECO:0000313" key="3">
    <source>
        <dbReference type="EMBL" id="QQB14654.1"/>
    </source>
</evidence>
<sequence length="698" mass="70965">MADMKKVLHSLTHNPATRRIGALSGNTKGIDTDRDSAAERADGTDSPTDSQRSPRTGDDRLGEGPAAPGEGPAAPSDGTGTASSGHGTGSSGEDRAPDDTGDGSSGDGRTPDDSGADHGDAGPNRPALPHVGELTSASEDAIVDPSEAILESIDLDSWKWPEYFAFALTRMEEIFPSAGIPRGIGPVREYVTQEHDFRSLGIDAKKWTAADDEGWSTVGDVLEGTYTDAWLVTRGGVAIAEEYAWPMKPARRHMLFSVSKSIVSIVVGALADAGLLSVDDLVTTHIPALSESGYAGATVRDLLDMRSGVKFSEEYLTKGSEIRALFEAVDFAPRTPSSANGIKAFLTGLTKEREHGSSFVYRSCETDVLAWVCENVVGRPFAVVASEFVWSRVGAAHAAQVCQDRWGGSIADGAISTTLRDLARFGEMIARGGVTVDGTRVVSQAWIDDIFSGGPDSTQVFADSASAQSYPGGMYRSQFWVPSASRDVVIGIGIHGQMLYIDRATQTVGVKLAHDPEPVSLAAQHGTLAMFEAITEAVPLDVVPPTPTTVTGQPVHTRPLTDGFGAAVGGAAVGAPAAEAVPATTPAGPAGAPGSAPTGTPATSVPGADPDAPGGGAAPAAEVHAAEVPRPAVPGTAEQTPNPGTSGPAGPAASGAGSPAGNGAAGTAAGLLVGNGNAVGGGVGVAAVPGIIPGGYAY</sequence>
<feature type="compositionally biased region" description="Polar residues" evidence="1">
    <location>
        <begin position="45"/>
        <end position="54"/>
    </location>
</feature>
<feature type="region of interest" description="Disordered" evidence="1">
    <location>
        <begin position="1"/>
        <end position="131"/>
    </location>
</feature>
<organism evidence="3 4">
    <name type="scientific">Brevibacterium casei</name>
    <dbReference type="NCBI Taxonomy" id="33889"/>
    <lineage>
        <taxon>Bacteria</taxon>
        <taxon>Bacillati</taxon>
        <taxon>Actinomycetota</taxon>
        <taxon>Actinomycetes</taxon>
        <taxon>Micrococcales</taxon>
        <taxon>Brevibacteriaceae</taxon>
        <taxon>Brevibacterium</taxon>
    </lineage>
</organism>
<feature type="domain" description="Beta-lactamase-related" evidence="2">
    <location>
        <begin position="228"/>
        <end position="524"/>
    </location>
</feature>
<dbReference type="SUPFAM" id="SSF56601">
    <property type="entry name" value="beta-lactamase/transpeptidase-like"/>
    <property type="match status" value="1"/>
</dbReference>
<feature type="compositionally biased region" description="Basic and acidic residues" evidence="1">
    <location>
        <begin position="109"/>
        <end position="120"/>
    </location>
</feature>
<dbReference type="Proteomes" id="UP000595374">
    <property type="component" value="Chromosome"/>
</dbReference>
<reference evidence="3 4" key="1">
    <citation type="submission" date="2020-12" db="EMBL/GenBank/DDBJ databases">
        <title>FDA dAtabase for Regulatory Grade micrObial Sequences (FDA-ARGOS): Supporting development and validation of Infectious Disease Dx tests.</title>
        <authorList>
            <person name="Sproer C."/>
            <person name="Gronow S."/>
            <person name="Severitt S."/>
            <person name="Schroder I."/>
            <person name="Tallon L."/>
            <person name="Sadzewicz L."/>
            <person name="Zhao X."/>
            <person name="Boylan J."/>
            <person name="Ott S."/>
            <person name="Bowen H."/>
            <person name="Vavikolanu K."/>
            <person name="Mehta A."/>
            <person name="Aluvathingal J."/>
            <person name="Nadendla S."/>
            <person name="Lowell S."/>
            <person name="Myers T."/>
            <person name="Yan Y."/>
            <person name="Sichtig H."/>
        </authorList>
    </citation>
    <scope>NUCLEOTIDE SEQUENCE [LARGE SCALE GENOMIC DNA]</scope>
    <source>
        <strain evidence="3 4">FDAARGOS_990</strain>
    </source>
</reference>
<dbReference type="Gene3D" id="3.40.710.10">
    <property type="entry name" value="DD-peptidase/beta-lactamase superfamily"/>
    <property type="match status" value="1"/>
</dbReference>
<evidence type="ECO:0000256" key="1">
    <source>
        <dbReference type="SAM" id="MobiDB-lite"/>
    </source>
</evidence>
<dbReference type="Pfam" id="PF00144">
    <property type="entry name" value="Beta-lactamase"/>
    <property type="match status" value="1"/>
</dbReference>
<feature type="compositionally biased region" description="Basic and acidic residues" evidence="1">
    <location>
        <begin position="30"/>
        <end position="43"/>
    </location>
</feature>
<feature type="region of interest" description="Disordered" evidence="1">
    <location>
        <begin position="582"/>
        <end position="662"/>
    </location>
</feature>
<dbReference type="RefSeq" id="WP_198499709.1">
    <property type="nucleotide sequence ID" value="NZ_CP065989.1"/>
</dbReference>
<dbReference type="PANTHER" id="PTHR43283">
    <property type="entry name" value="BETA-LACTAMASE-RELATED"/>
    <property type="match status" value="1"/>
</dbReference>
<keyword evidence="3" id="KW-0378">Hydrolase</keyword>
<dbReference type="EMBL" id="CP065989">
    <property type="protein sequence ID" value="QQB14654.1"/>
    <property type="molecule type" value="Genomic_DNA"/>
</dbReference>
<dbReference type="AlphaFoldDB" id="A0A7T3ZZM8"/>
<feature type="compositionally biased region" description="Low complexity" evidence="1">
    <location>
        <begin position="641"/>
        <end position="657"/>
    </location>
</feature>
<dbReference type="InterPro" id="IPR012338">
    <property type="entry name" value="Beta-lactam/transpept-like"/>
</dbReference>
<gene>
    <name evidence="3" type="ORF">I6H47_01255</name>
</gene>
<evidence type="ECO:0000313" key="4">
    <source>
        <dbReference type="Proteomes" id="UP000595374"/>
    </source>
</evidence>
<dbReference type="InterPro" id="IPR050789">
    <property type="entry name" value="Diverse_Enzym_Activities"/>
</dbReference>
<proteinExistence type="predicted"/>
<feature type="compositionally biased region" description="Low complexity" evidence="1">
    <location>
        <begin position="63"/>
        <end position="85"/>
    </location>
</feature>
<accession>A0A7T3ZZM8</accession>
<feature type="compositionally biased region" description="Low complexity" evidence="1">
    <location>
        <begin position="582"/>
        <end position="634"/>
    </location>
</feature>
<name>A0A7T3ZZM8_9MICO</name>
<dbReference type="PANTHER" id="PTHR43283:SF7">
    <property type="entry name" value="BETA-LACTAMASE-RELATED DOMAIN-CONTAINING PROTEIN"/>
    <property type="match status" value="1"/>
</dbReference>
<dbReference type="GO" id="GO:0016787">
    <property type="term" value="F:hydrolase activity"/>
    <property type="evidence" value="ECO:0007669"/>
    <property type="project" value="UniProtKB-KW"/>
</dbReference>